<dbReference type="AlphaFoldDB" id="A0A7X0AV31"/>
<accession>A0A7X0AV31</accession>
<comment type="caution">
    <text evidence="1">The sequence shown here is derived from an EMBL/GenBank/DDBJ whole genome shotgun (WGS) entry which is preliminary data.</text>
</comment>
<evidence type="ECO:0000313" key="1">
    <source>
        <dbReference type="EMBL" id="MBB6249836.1"/>
    </source>
</evidence>
<evidence type="ECO:0000313" key="2">
    <source>
        <dbReference type="Proteomes" id="UP000539175"/>
    </source>
</evidence>
<gene>
    <name evidence="1" type="ORF">FHS74_000369</name>
</gene>
<keyword evidence="2" id="KW-1185">Reference proteome</keyword>
<dbReference type="EMBL" id="JACIIZ010000001">
    <property type="protein sequence ID" value="MBB6249836.1"/>
    <property type="molecule type" value="Genomic_DNA"/>
</dbReference>
<protein>
    <submittedName>
        <fullName evidence="1">Uncharacterized protein</fullName>
    </submittedName>
</protein>
<reference evidence="1 2" key="1">
    <citation type="submission" date="2020-08" db="EMBL/GenBank/DDBJ databases">
        <title>Genomic Encyclopedia of Type Strains, Phase IV (KMG-IV): sequencing the most valuable type-strain genomes for metagenomic binning, comparative biology and taxonomic classification.</title>
        <authorList>
            <person name="Goeker M."/>
        </authorList>
    </citation>
    <scope>NUCLEOTIDE SEQUENCE [LARGE SCALE GENOMIC DNA]</scope>
    <source>
        <strain evidence="1 2">DSM 22198</strain>
    </source>
</reference>
<sequence length="40" mass="4345">MSHMSWPRMTSFPDALTFPYGPAAADGVRAQSPYRSGDGQ</sequence>
<dbReference type="Proteomes" id="UP000539175">
    <property type="component" value="Unassembled WGS sequence"/>
</dbReference>
<organism evidence="1 2">
    <name type="scientific">Nitrospirillum iridis</name>
    <dbReference type="NCBI Taxonomy" id="765888"/>
    <lineage>
        <taxon>Bacteria</taxon>
        <taxon>Pseudomonadati</taxon>
        <taxon>Pseudomonadota</taxon>
        <taxon>Alphaproteobacteria</taxon>
        <taxon>Rhodospirillales</taxon>
        <taxon>Azospirillaceae</taxon>
        <taxon>Nitrospirillum</taxon>
    </lineage>
</organism>
<proteinExistence type="predicted"/>
<name>A0A7X0AV31_9PROT</name>